<dbReference type="Proteomes" id="UP000031516">
    <property type="component" value="Unassembled WGS sequence"/>
</dbReference>
<keyword evidence="9" id="KW-1185">Reference proteome</keyword>
<dbReference type="GO" id="GO:0000956">
    <property type="term" value="P:nuclear-transcribed mRNA catabolic process"/>
    <property type="evidence" value="ECO:0007669"/>
    <property type="project" value="TreeGrafter"/>
</dbReference>
<comment type="caution">
    <text evidence="8">The sequence shown here is derived from an EMBL/GenBank/DDBJ whole genome shotgun (WGS) entry which is preliminary data.</text>
</comment>
<dbReference type="GO" id="GO:0000166">
    <property type="term" value="F:nucleotide binding"/>
    <property type="evidence" value="ECO:0007669"/>
    <property type="project" value="UniProtKB-KW"/>
</dbReference>
<evidence type="ECO:0000256" key="6">
    <source>
        <dbReference type="RuleBase" id="RU367113"/>
    </source>
</evidence>
<keyword evidence="6" id="KW-0378">Hydrolase</keyword>
<evidence type="ECO:0000256" key="1">
    <source>
        <dbReference type="ARBA" id="ARBA00001968"/>
    </source>
</evidence>
<dbReference type="AlphaFoldDB" id="A0A0A8L569"/>
<dbReference type="InterPro" id="IPR013961">
    <property type="entry name" value="RAI1"/>
</dbReference>
<dbReference type="OrthoDB" id="5853397at2759"/>
<dbReference type="PANTHER" id="PTHR12395">
    <property type="entry name" value="DOM-3 RELATED"/>
    <property type="match status" value="1"/>
</dbReference>
<evidence type="ECO:0000256" key="3">
    <source>
        <dbReference type="ARBA" id="ARBA00022722"/>
    </source>
</evidence>
<dbReference type="GO" id="GO:0110155">
    <property type="term" value="P:NAD-cap decapping"/>
    <property type="evidence" value="ECO:0007669"/>
    <property type="project" value="TreeGrafter"/>
</dbReference>
<reference evidence="8 9" key="1">
    <citation type="submission" date="2014-03" db="EMBL/GenBank/DDBJ databases">
        <title>The genome of Kluyveromyces dobzhanskii.</title>
        <authorList>
            <person name="Nystedt B."/>
            <person name="Astrom S."/>
        </authorList>
    </citation>
    <scope>NUCLEOTIDE SEQUENCE [LARGE SCALE GENOMIC DNA]</scope>
    <source>
        <strain evidence="8 9">CBS 2104</strain>
    </source>
</reference>
<evidence type="ECO:0000256" key="4">
    <source>
        <dbReference type="ARBA" id="ARBA00044676"/>
    </source>
</evidence>
<comment type="subcellular location">
    <subcellularLocation>
        <location evidence="6">Nucleus</location>
    </subcellularLocation>
</comment>
<dbReference type="GO" id="GO:0005634">
    <property type="term" value="C:nucleus"/>
    <property type="evidence" value="ECO:0007669"/>
    <property type="project" value="UniProtKB-SubCell"/>
</dbReference>
<dbReference type="Pfam" id="PF08652">
    <property type="entry name" value="RAI1"/>
    <property type="match status" value="1"/>
</dbReference>
<gene>
    <name evidence="8" type="ORF">KLDO_g2473</name>
</gene>
<evidence type="ECO:0000313" key="8">
    <source>
        <dbReference type="EMBL" id="CDO94195.1"/>
    </source>
</evidence>
<evidence type="ECO:0000256" key="5">
    <source>
        <dbReference type="ARBA" id="ARBA00048124"/>
    </source>
</evidence>
<dbReference type="GO" id="GO:0034353">
    <property type="term" value="F:mRNA 5'-diphosphatase activity"/>
    <property type="evidence" value="ECO:0007669"/>
    <property type="project" value="TreeGrafter"/>
</dbReference>
<evidence type="ECO:0000256" key="2">
    <source>
        <dbReference type="ARBA" id="ARBA00006562"/>
    </source>
</evidence>
<dbReference type="EC" id="3.6.1.-" evidence="6"/>
<evidence type="ECO:0000259" key="7">
    <source>
        <dbReference type="Pfam" id="PF08652"/>
    </source>
</evidence>
<proteinExistence type="inferred from homology"/>
<feature type="domain" description="RAI1-like" evidence="7">
    <location>
        <begin position="110"/>
        <end position="382"/>
    </location>
</feature>
<dbReference type="GO" id="GO:0004518">
    <property type="term" value="F:nuclease activity"/>
    <property type="evidence" value="ECO:0007669"/>
    <property type="project" value="UniProtKB-KW"/>
</dbReference>
<keyword evidence="6" id="KW-0694">RNA-binding</keyword>
<comment type="cofactor">
    <cofactor evidence="1 6">
        <name>a divalent metal cation</name>
        <dbReference type="ChEBI" id="CHEBI:60240"/>
    </cofactor>
</comment>
<keyword evidence="6" id="KW-0539">Nucleus</keyword>
<comment type="function">
    <text evidence="6">Decapping enzyme for NAD-capped RNAs: specifically hydrolyzes the nicotinamide adenine dinucleotide (NAD) cap from a subset of RNAs by removing the entire NAD moiety from the 5'-end of an NAD-capped RNA.</text>
</comment>
<organism evidence="8 9">
    <name type="scientific">Kluyveromyces dobzhanskii CBS 2104</name>
    <dbReference type="NCBI Taxonomy" id="1427455"/>
    <lineage>
        <taxon>Eukaryota</taxon>
        <taxon>Fungi</taxon>
        <taxon>Dikarya</taxon>
        <taxon>Ascomycota</taxon>
        <taxon>Saccharomycotina</taxon>
        <taxon>Saccharomycetes</taxon>
        <taxon>Saccharomycetales</taxon>
        <taxon>Saccharomycetaceae</taxon>
        <taxon>Kluyveromyces</taxon>
    </lineage>
</organism>
<dbReference type="GO" id="GO:0003723">
    <property type="term" value="F:RNA binding"/>
    <property type="evidence" value="ECO:0007669"/>
    <property type="project" value="UniProtKB-KW"/>
</dbReference>
<keyword evidence="3 6" id="KW-0540">Nuclease</keyword>
<comment type="similarity">
    <text evidence="2 6">Belongs to the DXO/Dom3Z family.</text>
</comment>
<comment type="catalytic activity">
    <reaction evidence="4">
        <text>a 5'-end (N(7)-methyl 5'-triphosphoguanosine)-ribonucleoside-ribonucleotide in mRNA + H2O = a (N(7)-methyl 5'-triphosphoguanosine)-nucleoside + a 5'-end phospho-ribonucleoside in mRNA + H(+)</text>
        <dbReference type="Rhea" id="RHEA:66928"/>
        <dbReference type="Rhea" id="RHEA-COMP:15692"/>
        <dbReference type="Rhea" id="RHEA-COMP:17313"/>
        <dbReference type="ChEBI" id="CHEBI:15377"/>
        <dbReference type="ChEBI" id="CHEBI:15378"/>
        <dbReference type="ChEBI" id="CHEBI:138282"/>
        <dbReference type="ChEBI" id="CHEBI:172876"/>
        <dbReference type="ChEBI" id="CHEBI:172877"/>
    </reaction>
    <physiologicalReaction direction="left-to-right" evidence="4">
        <dbReference type="Rhea" id="RHEA:66929"/>
    </physiologicalReaction>
</comment>
<name>A0A0A8L569_9SACH</name>
<dbReference type="InterPro" id="IPR039039">
    <property type="entry name" value="RAI1-like_fam"/>
</dbReference>
<keyword evidence="6" id="KW-0479">Metal-binding</keyword>
<comment type="catalytic activity">
    <reaction evidence="5">
        <text>a 5'-end NAD(+)-phospho-ribonucleoside in mRNA + H2O = a 5'-end phospho-ribonucleoside in mRNA + NAD(+) + H(+)</text>
        <dbReference type="Rhea" id="RHEA:60880"/>
        <dbReference type="Rhea" id="RHEA-COMP:15692"/>
        <dbReference type="Rhea" id="RHEA-COMP:15698"/>
        <dbReference type="ChEBI" id="CHEBI:15377"/>
        <dbReference type="ChEBI" id="CHEBI:15378"/>
        <dbReference type="ChEBI" id="CHEBI:57540"/>
        <dbReference type="ChEBI" id="CHEBI:138282"/>
        <dbReference type="ChEBI" id="CHEBI:144029"/>
    </reaction>
    <physiologicalReaction direction="left-to-right" evidence="5">
        <dbReference type="Rhea" id="RHEA:60881"/>
    </physiologicalReaction>
</comment>
<sequence>MTASEKDDITVDYLAKSLNELRLDKTNGNSSSLKKGKLVVSCKNFPHAHVGRVTEKSPSLLTDCEEVHNCSYVVGDSKMWDATSNKPKLKPEVCDYIKSSNWKSPAIRDSFVGFDLTKGYDEYVPLPRDILNSVDILTEAYERYEKALNKDKTTFISLRHHLIDIIMCPFQNEPVSLIMTVLPDKNILISVDKSKSKPNGIHDVANPHARKICYTGFALEDLLTEPTNSSGVSDHELFYSIVRGSVDNDIDLFFQAEIDSINTTTDTYTEIKSSVHFRMSNTYHRRKLLRMWIQTTLLPKSDLLIGFRNCYSNELEQLKAYKIQDIYNKVSNRSLVNKPGKFYRFNPNIANDWFHYIFKVIRIHLLSMSQETPSKSFKVLIDANLTLSIQPISPST</sequence>
<keyword evidence="6" id="KW-0547">Nucleotide-binding</keyword>
<protein>
    <recommendedName>
        <fullName evidence="6">Decapping nuclease</fullName>
        <ecNumber evidence="6">3.6.1.-</ecNumber>
    </recommendedName>
</protein>
<dbReference type="GO" id="GO:0005829">
    <property type="term" value="C:cytosol"/>
    <property type="evidence" value="ECO:0007669"/>
    <property type="project" value="TreeGrafter"/>
</dbReference>
<dbReference type="GO" id="GO:0046872">
    <property type="term" value="F:metal ion binding"/>
    <property type="evidence" value="ECO:0007669"/>
    <property type="project" value="UniProtKB-KW"/>
</dbReference>
<dbReference type="PANTHER" id="PTHR12395:SF25">
    <property type="entry name" value="DECAPPING AND EXORIBONUCLEASE PROTEIN 1"/>
    <property type="match status" value="1"/>
</dbReference>
<dbReference type="EMBL" id="CCBQ010000037">
    <property type="protein sequence ID" value="CDO94195.1"/>
    <property type="molecule type" value="Genomic_DNA"/>
</dbReference>
<accession>A0A0A8L569</accession>
<evidence type="ECO:0000313" key="9">
    <source>
        <dbReference type="Proteomes" id="UP000031516"/>
    </source>
</evidence>